<dbReference type="Pfam" id="PF00160">
    <property type="entry name" value="Pro_isomerase"/>
    <property type="match status" value="1"/>
</dbReference>
<dbReference type="GO" id="GO:0003755">
    <property type="term" value="F:peptidyl-prolyl cis-trans isomerase activity"/>
    <property type="evidence" value="ECO:0007669"/>
    <property type="project" value="UniProtKB-UniRule"/>
</dbReference>
<evidence type="ECO:0000313" key="6">
    <source>
        <dbReference type="Proteomes" id="UP000018050"/>
    </source>
</evidence>
<organism evidence="5 6">
    <name type="scientific">Eimeria acervulina</name>
    <name type="common">Coccidian parasite</name>
    <dbReference type="NCBI Taxonomy" id="5801"/>
    <lineage>
        <taxon>Eukaryota</taxon>
        <taxon>Sar</taxon>
        <taxon>Alveolata</taxon>
        <taxon>Apicomplexa</taxon>
        <taxon>Conoidasida</taxon>
        <taxon>Coccidia</taxon>
        <taxon>Eucoccidiorida</taxon>
        <taxon>Eimeriorina</taxon>
        <taxon>Eimeriidae</taxon>
        <taxon>Eimeria</taxon>
    </lineage>
</organism>
<comment type="catalytic activity">
    <reaction evidence="3">
        <text>[protein]-peptidylproline (omega=180) = [protein]-peptidylproline (omega=0)</text>
        <dbReference type="Rhea" id="RHEA:16237"/>
        <dbReference type="Rhea" id="RHEA-COMP:10747"/>
        <dbReference type="Rhea" id="RHEA-COMP:10748"/>
        <dbReference type="ChEBI" id="CHEBI:83833"/>
        <dbReference type="ChEBI" id="CHEBI:83834"/>
        <dbReference type="EC" id="5.2.1.8"/>
    </reaction>
</comment>
<keyword evidence="6" id="KW-1185">Reference proteome</keyword>
<dbReference type="EMBL" id="HG673392">
    <property type="protein sequence ID" value="CDI83305.1"/>
    <property type="molecule type" value="Genomic_DNA"/>
</dbReference>
<dbReference type="PANTHER" id="PTHR11071">
    <property type="entry name" value="PEPTIDYL-PROLYL CIS-TRANS ISOMERASE"/>
    <property type="match status" value="1"/>
</dbReference>
<protein>
    <recommendedName>
        <fullName evidence="3">Peptidyl-prolyl cis-trans isomerase</fullName>
        <shortName evidence="3">PPIase</shortName>
        <ecNumber evidence="3">5.2.1.8</ecNumber>
    </recommendedName>
</protein>
<evidence type="ECO:0000256" key="2">
    <source>
        <dbReference type="ARBA" id="ARBA00023235"/>
    </source>
</evidence>
<dbReference type="SUPFAM" id="SSF50891">
    <property type="entry name" value="Cyclophilin-like"/>
    <property type="match status" value="1"/>
</dbReference>
<feature type="domain" description="PPIase cyclophilin-type" evidence="4">
    <location>
        <begin position="45"/>
        <end position="137"/>
    </location>
</feature>
<evidence type="ECO:0000256" key="3">
    <source>
        <dbReference type="RuleBase" id="RU363019"/>
    </source>
</evidence>
<evidence type="ECO:0000313" key="5">
    <source>
        <dbReference type="EMBL" id="CDI83305.1"/>
    </source>
</evidence>
<dbReference type="PROSITE" id="PS00170">
    <property type="entry name" value="CSA_PPIASE_1"/>
    <property type="match status" value="1"/>
</dbReference>
<dbReference type="AlphaFoldDB" id="U6GT00"/>
<dbReference type="GO" id="GO:0016018">
    <property type="term" value="F:cyclosporin A binding"/>
    <property type="evidence" value="ECO:0007669"/>
    <property type="project" value="TreeGrafter"/>
</dbReference>
<dbReference type="GO" id="GO:0005737">
    <property type="term" value="C:cytoplasm"/>
    <property type="evidence" value="ECO:0007669"/>
    <property type="project" value="TreeGrafter"/>
</dbReference>
<dbReference type="VEuPathDB" id="ToxoDB:EAH_00035670"/>
<dbReference type="PANTHER" id="PTHR11071:SF561">
    <property type="entry name" value="PEPTIDYL-PROLYL CIS-TRANS ISOMERASE D-RELATED"/>
    <property type="match status" value="1"/>
</dbReference>
<name>U6GT00_EIMAC</name>
<dbReference type="PROSITE" id="PS50072">
    <property type="entry name" value="CSA_PPIASE_2"/>
    <property type="match status" value="1"/>
</dbReference>
<sequence length="190" mass="21335">MYRNGMLMGSLAQVKAFSVYQLIFWELWDVNSGGAIGLRHLQEAHMEISIGGESIGFLNFSLRPDVVPKTVKNFVDLLPRYQGTSFHRIIPDFMVQGGDVQRNVLPGADTSPVPSFNDENFELKHIGPGILSMANAGRCRAFRFMRLDKYCTLQLRRPRRMLIRMPTGADICFTKPQQCAVAGVADCHTL</sequence>
<comment type="similarity">
    <text evidence="3">Belongs to the cyclophilin-type PPIase family.</text>
</comment>
<proteinExistence type="inferred from homology"/>
<dbReference type="RefSeq" id="XP_013247563.1">
    <property type="nucleotide sequence ID" value="XM_013392109.1"/>
</dbReference>
<dbReference type="GO" id="GO:0006457">
    <property type="term" value="P:protein folding"/>
    <property type="evidence" value="ECO:0007669"/>
    <property type="project" value="InterPro"/>
</dbReference>
<keyword evidence="1 3" id="KW-0697">Rotamase</keyword>
<dbReference type="Gene3D" id="2.40.100.10">
    <property type="entry name" value="Cyclophilin-like"/>
    <property type="match status" value="1"/>
</dbReference>
<dbReference type="GeneID" id="25271637"/>
<dbReference type="EC" id="5.2.1.8" evidence="3"/>
<evidence type="ECO:0000259" key="4">
    <source>
        <dbReference type="PROSITE" id="PS50072"/>
    </source>
</evidence>
<reference evidence="5" key="1">
    <citation type="submission" date="2013-10" db="EMBL/GenBank/DDBJ databases">
        <title>Genomic analysis of the causative agents of coccidiosis in chickens.</title>
        <authorList>
            <person name="Reid A.J."/>
            <person name="Blake D."/>
            <person name="Billington K."/>
            <person name="Browne H."/>
            <person name="Dunn M."/>
            <person name="Hung S."/>
            <person name="Kawahara F."/>
            <person name="Miranda-Saavedra D."/>
            <person name="Mourier T."/>
            <person name="Nagra H."/>
            <person name="Otto T.D."/>
            <person name="Rawlings N."/>
            <person name="Sanchez A."/>
            <person name="Sanders M."/>
            <person name="Subramaniam C."/>
            <person name="Tay Y."/>
            <person name="Dear P."/>
            <person name="Doerig C."/>
            <person name="Gruber A."/>
            <person name="Parkinson J."/>
            <person name="Shirley M."/>
            <person name="Wan K.L."/>
            <person name="Berriman M."/>
            <person name="Tomley F."/>
            <person name="Pain A."/>
        </authorList>
    </citation>
    <scope>NUCLEOTIDE SEQUENCE</scope>
    <source>
        <strain evidence="5">Houghton</strain>
    </source>
</reference>
<gene>
    <name evidence="5" type="ORF">EAH_00035670</name>
</gene>
<dbReference type="InterPro" id="IPR020892">
    <property type="entry name" value="Cyclophilin-type_PPIase_CS"/>
</dbReference>
<evidence type="ECO:0000256" key="1">
    <source>
        <dbReference type="ARBA" id="ARBA00023110"/>
    </source>
</evidence>
<reference evidence="5" key="2">
    <citation type="submission" date="2013-10" db="EMBL/GenBank/DDBJ databases">
        <authorList>
            <person name="Aslett M."/>
        </authorList>
    </citation>
    <scope>NUCLEOTIDE SEQUENCE</scope>
    <source>
        <strain evidence="5">Houghton</strain>
    </source>
</reference>
<dbReference type="OrthoDB" id="193499at2759"/>
<keyword evidence="2 3" id="KW-0413">Isomerase</keyword>
<accession>U6GT00</accession>
<dbReference type="PRINTS" id="PR00153">
    <property type="entry name" value="CSAPPISMRASE"/>
</dbReference>
<dbReference type="InterPro" id="IPR002130">
    <property type="entry name" value="Cyclophilin-type_PPIase_dom"/>
</dbReference>
<comment type="function">
    <text evidence="3">PPIases accelerate the folding of proteins. It catalyzes the cis-trans isomerization of proline imidic peptide bonds in oligopeptides.</text>
</comment>
<dbReference type="Proteomes" id="UP000018050">
    <property type="component" value="Unassembled WGS sequence"/>
</dbReference>
<dbReference type="InterPro" id="IPR029000">
    <property type="entry name" value="Cyclophilin-like_dom_sf"/>
</dbReference>